<sequence length="269" mass="29755">MSSNLLQLKQAMRATWMAGDFGQIARYMAGEAEKFVERIGILPGMKLLDVACGTGNVAIPAARAGAQVAGIDIAPNLLEQARQRALAANLQVTFEEGDAEQLPYSDEHFDVVTSMFGAMFAPNPERVAAELARVCRRGGKIAMANWTPEGMTGQMFRLRDRYLTPPADIPVPVLWGDEDIVRDRLGAHGVHVETTRYAFTNELPFPPREVVHLFREYFGPTKTAFAKLDAAAQAAYAEDLERLWSEHNEDTTGKTKTKNEYLLVIGTRL</sequence>
<evidence type="ECO:0000313" key="3">
    <source>
        <dbReference type="Proteomes" id="UP000253606"/>
    </source>
</evidence>
<feature type="domain" description="Methyltransferase type 11" evidence="1">
    <location>
        <begin position="48"/>
        <end position="142"/>
    </location>
</feature>
<reference evidence="2 3" key="1">
    <citation type="journal article" date="2018" name="Front. Microbiol.">
        <title>Hydrolytic Capabilities as a Key to Environmental Success: Chitinolytic and Cellulolytic Acidobacteria From Acidic Sub-arctic Soils and Boreal Peatlands.</title>
        <authorList>
            <person name="Belova S.E."/>
            <person name="Ravin N.V."/>
            <person name="Pankratov T.A."/>
            <person name="Rakitin A.L."/>
            <person name="Ivanova A.A."/>
            <person name="Beletsky A.V."/>
            <person name="Mardanov A.V."/>
            <person name="Sinninghe Damste J.S."/>
            <person name="Dedysh S.N."/>
        </authorList>
    </citation>
    <scope>NUCLEOTIDE SEQUENCE [LARGE SCALE GENOMIC DNA]</scope>
    <source>
        <strain evidence="2 3">SBC82</strain>
    </source>
</reference>
<dbReference type="GO" id="GO:0032259">
    <property type="term" value="P:methylation"/>
    <property type="evidence" value="ECO:0007669"/>
    <property type="project" value="UniProtKB-KW"/>
</dbReference>
<protein>
    <submittedName>
        <fullName evidence="2">Methyltransferase type 11</fullName>
    </submittedName>
</protein>
<dbReference type="SUPFAM" id="SSF53335">
    <property type="entry name" value="S-adenosyl-L-methionine-dependent methyltransferases"/>
    <property type="match status" value="1"/>
</dbReference>
<evidence type="ECO:0000259" key="1">
    <source>
        <dbReference type="Pfam" id="PF08241"/>
    </source>
</evidence>
<dbReference type="Gene3D" id="3.40.50.150">
    <property type="entry name" value="Vaccinia Virus protein VP39"/>
    <property type="match status" value="1"/>
</dbReference>
<proteinExistence type="predicted"/>
<dbReference type="Pfam" id="PF08241">
    <property type="entry name" value="Methyltransf_11"/>
    <property type="match status" value="1"/>
</dbReference>
<evidence type="ECO:0000313" key="2">
    <source>
        <dbReference type="EMBL" id="AXC13039.1"/>
    </source>
</evidence>
<dbReference type="PANTHER" id="PTHR43591">
    <property type="entry name" value="METHYLTRANSFERASE"/>
    <property type="match status" value="1"/>
</dbReference>
<dbReference type="KEGG" id="abas:ACPOL_3760"/>
<dbReference type="RefSeq" id="WP_201758868.1">
    <property type="nucleotide sequence ID" value="NZ_CP030840.1"/>
</dbReference>
<dbReference type="InterPro" id="IPR013216">
    <property type="entry name" value="Methyltransf_11"/>
</dbReference>
<gene>
    <name evidence="2" type="ORF">ACPOL_3760</name>
</gene>
<dbReference type="InterPro" id="IPR029063">
    <property type="entry name" value="SAM-dependent_MTases_sf"/>
</dbReference>
<name>A0A2Z5G1T0_9BACT</name>
<accession>A0A2Z5G1T0</accession>
<dbReference type="PANTHER" id="PTHR43591:SF24">
    <property type="entry name" value="2-METHOXY-6-POLYPRENYL-1,4-BENZOQUINOL METHYLASE, MITOCHONDRIAL"/>
    <property type="match status" value="1"/>
</dbReference>
<dbReference type="EMBL" id="CP030840">
    <property type="protein sequence ID" value="AXC13039.1"/>
    <property type="molecule type" value="Genomic_DNA"/>
</dbReference>
<dbReference type="AlphaFoldDB" id="A0A2Z5G1T0"/>
<dbReference type="GO" id="GO:0008757">
    <property type="term" value="F:S-adenosylmethionine-dependent methyltransferase activity"/>
    <property type="evidence" value="ECO:0007669"/>
    <property type="project" value="InterPro"/>
</dbReference>
<keyword evidence="2" id="KW-0808">Transferase</keyword>
<organism evidence="2 3">
    <name type="scientific">Acidisarcina polymorpha</name>
    <dbReference type="NCBI Taxonomy" id="2211140"/>
    <lineage>
        <taxon>Bacteria</taxon>
        <taxon>Pseudomonadati</taxon>
        <taxon>Acidobacteriota</taxon>
        <taxon>Terriglobia</taxon>
        <taxon>Terriglobales</taxon>
        <taxon>Acidobacteriaceae</taxon>
        <taxon>Acidisarcina</taxon>
    </lineage>
</organism>
<keyword evidence="2" id="KW-0489">Methyltransferase</keyword>
<dbReference type="CDD" id="cd02440">
    <property type="entry name" value="AdoMet_MTases"/>
    <property type="match status" value="1"/>
</dbReference>
<keyword evidence="3" id="KW-1185">Reference proteome</keyword>
<dbReference type="Proteomes" id="UP000253606">
    <property type="component" value="Chromosome"/>
</dbReference>